<organism evidence="2 3">
    <name type="scientific">Strongyloides venezuelensis</name>
    <name type="common">Threadworm</name>
    <dbReference type="NCBI Taxonomy" id="75913"/>
    <lineage>
        <taxon>Eukaryota</taxon>
        <taxon>Metazoa</taxon>
        <taxon>Ecdysozoa</taxon>
        <taxon>Nematoda</taxon>
        <taxon>Chromadorea</taxon>
        <taxon>Rhabditida</taxon>
        <taxon>Tylenchina</taxon>
        <taxon>Panagrolaimomorpha</taxon>
        <taxon>Strongyloidoidea</taxon>
        <taxon>Strongyloididae</taxon>
        <taxon>Strongyloides</taxon>
    </lineage>
</organism>
<feature type="compositionally biased region" description="Polar residues" evidence="1">
    <location>
        <begin position="263"/>
        <end position="277"/>
    </location>
</feature>
<dbReference type="WBParaSite" id="SVE_0735100.1">
    <property type="protein sequence ID" value="SVE_0735100.1"/>
    <property type="gene ID" value="SVE_0735100"/>
</dbReference>
<evidence type="ECO:0000313" key="3">
    <source>
        <dbReference type="WBParaSite" id="SVE_0735100.1"/>
    </source>
</evidence>
<dbReference type="STRING" id="75913.A0A0K0FER6"/>
<feature type="region of interest" description="Disordered" evidence="1">
    <location>
        <begin position="235"/>
        <end position="299"/>
    </location>
</feature>
<feature type="compositionally biased region" description="Polar residues" evidence="1">
    <location>
        <begin position="285"/>
        <end position="299"/>
    </location>
</feature>
<reference evidence="3" key="2">
    <citation type="submission" date="2015-08" db="UniProtKB">
        <authorList>
            <consortium name="WormBaseParasite"/>
        </authorList>
    </citation>
    <scope>IDENTIFICATION</scope>
</reference>
<evidence type="ECO:0000313" key="2">
    <source>
        <dbReference type="Proteomes" id="UP000035680"/>
    </source>
</evidence>
<dbReference type="AlphaFoldDB" id="A0A0K0FER6"/>
<reference evidence="2" key="1">
    <citation type="submission" date="2014-07" db="EMBL/GenBank/DDBJ databases">
        <authorList>
            <person name="Martin A.A"/>
            <person name="De Silva N."/>
        </authorList>
    </citation>
    <scope>NUCLEOTIDE SEQUENCE</scope>
</reference>
<feature type="compositionally biased region" description="Polar residues" evidence="1">
    <location>
        <begin position="319"/>
        <end position="357"/>
    </location>
</feature>
<evidence type="ECO:0000256" key="1">
    <source>
        <dbReference type="SAM" id="MobiDB-lite"/>
    </source>
</evidence>
<sequence length="454" mass="52876">MIYINHITNIKALRKPLLTIRLVSGSGFFFINKYIVKKTMYNMGAQPNQNDNMMAKEMSLNNYNGSLDYFIMLRNEYSVSLSQDPAKRQTLCQYFLKLQDLHIREQFYQIHPDITIVTDEELEVFINYYKKLIPITEIDHLKNVYEVKRKPGESPQTFVHRLKLLIGKINGVTSLTPSDAILLIITFINSPKKSHKRLLSKDTIITDDITREWQRFLEEDNFSKNNYNLSHQLSRHSQSYPAAPRQFNDNSNLYNFSNSSNNQHYTRPSNNNPSKFSNYPKRQFNFPSTQNQNKFGANYPNNYQSEFPNYPSSFHHTYETSHQQQPLPYHPSQFNQQSTNTFSNSTPPVNYQKSSNDPFKPSTRAYNNDKTTHDKINVHTKSLKVPQSFLTQPVLRTVLMIENVSTPVLIDGGSEVALIPLSFYDTYLKKRNYKIDKCNFTAVMANNVWENFSG</sequence>
<feature type="compositionally biased region" description="Low complexity" evidence="1">
    <location>
        <begin position="248"/>
        <end position="262"/>
    </location>
</feature>
<proteinExistence type="predicted"/>
<name>A0A0K0FER6_STRVS</name>
<accession>A0A0K0FER6</accession>
<keyword evidence="2" id="KW-1185">Reference proteome</keyword>
<protein>
    <submittedName>
        <fullName evidence="3">Peptidase A2 domain-containing protein</fullName>
    </submittedName>
</protein>
<dbReference type="Proteomes" id="UP000035680">
    <property type="component" value="Unassembled WGS sequence"/>
</dbReference>
<feature type="region of interest" description="Disordered" evidence="1">
    <location>
        <begin position="319"/>
        <end position="370"/>
    </location>
</feature>